<feature type="domain" description="bAvd-like" evidence="1">
    <location>
        <begin position="10"/>
        <end position="109"/>
    </location>
</feature>
<evidence type="ECO:0000259" key="1">
    <source>
        <dbReference type="Pfam" id="PF22296"/>
    </source>
</evidence>
<dbReference type="EMBL" id="AZHX01002168">
    <property type="protein sequence ID" value="ETW96542.1"/>
    <property type="molecule type" value="Genomic_DNA"/>
</dbReference>
<dbReference type="Proteomes" id="UP000019140">
    <property type="component" value="Unassembled WGS sequence"/>
</dbReference>
<dbReference type="NCBIfam" id="TIGR02436">
    <property type="entry name" value="four helix bundle protein"/>
    <property type="match status" value="1"/>
</dbReference>
<dbReference type="InterPro" id="IPR012657">
    <property type="entry name" value="23S_rRNA-intervening_sequence"/>
</dbReference>
<sequence>MPPDVPPVIDKLYDLILWLLPHIAKFPRSQRFVLGDRIERSMLDVQELLIEAAYSRRKTDLLRQANIQLEKIRYLIRLAKDLQLFSLRQYQYAAEHIDEVGRMVGGWIQQQERTHSIGF</sequence>
<dbReference type="NCBIfam" id="NF033474">
    <property type="entry name" value="DivGenRetAVD"/>
    <property type="match status" value="1"/>
</dbReference>
<accession>W4LEW6</accession>
<proteinExistence type="predicted"/>
<dbReference type="Gene3D" id="1.20.1440.60">
    <property type="entry name" value="23S rRNA-intervening sequence"/>
    <property type="match status" value="1"/>
</dbReference>
<dbReference type="AlphaFoldDB" id="W4LEW6"/>
<protein>
    <recommendedName>
        <fullName evidence="1">bAvd-like domain-containing protein</fullName>
    </recommendedName>
</protein>
<dbReference type="HOGENOM" id="CLU_144676_0_0_7"/>
<dbReference type="InterPro" id="IPR055360">
    <property type="entry name" value="bAvd"/>
</dbReference>
<organism evidence="2 3">
    <name type="scientific">Candidatus Entotheonella gemina</name>
    <dbReference type="NCBI Taxonomy" id="1429439"/>
    <lineage>
        <taxon>Bacteria</taxon>
        <taxon>Pseudomonadati</taxon>
        <taxon>Nitrospinota/Tectimicrobiota group</taxon>
        <taxon>Candidatus Tectimicrobiota</taxon>
        <taxon>Candidatus Entotheonellia</taxon>
        <taxon>Candidatus Entotheonellales</taxon>
        <taxon>Candidatus Entotheonellaceae</taxon>
        <taxon>Candidatus Entotheonella</taxon>
    </lineage>
</organism>
<name>W4LEW6_9BACT</name>
<dbReference type="Pfam" id="PF22296">
    <property type="entry name" value="bAvd"/>
    <property type="match status" value="1"/>
</dbReference>
<keyword evidence="3" id="KW-1185">Reference proteome</keyword>
<comment type="caution">
    <text evidence="2">The sequence shown here is derived from an EMBL/GenBank/DDBJ whole genome shotgun (WGS) entry which is preliminary data.</text>
</comment>
<evidence type="ECO:0000313" key="2">
    <source>
        <dbReference type="EMBL" id="ETW96542.1"/>
    </source>
</evidence>
<feature type="non-terminal residue" evidence="2">
    <location>
        <position position="119"/>
    </location>
</feature>
<gene>
    <name evidence="2" type="ORF">ETSY2_46195</name>
</gene>
<reference evidence="2 3" key="1">
    <citation type="journal article" date="2014" name="Nature">
        <title>An environmental bacterial taxon with a large and distinct metabolic repertoire.</title>
        <authorList>
            <person name="Wilson M.C."/>
            <person name="Mori T."/>
            <person name="Ruckert C."/>
            <person name="Uria A.R."/>
            <person name="Helf M.J."/>
            <person name="Takada K."/>
            <person name="Gernert C."/>
            <person name="Steffens U.A."/>
            <person name="Heycke N."/>
            <person name="Schmitt S."/>
            <person name="Rinke C."/>
            <person name="Helfrich E.J."/>
            <person name="Brachmann A.O."/>
            <person name="Gurgui C."/>
            <person name="Wakimoto T."/>
            <person name="Kracht M."/>
            <person name="Crusemann M."/>
            <person name="Hentschel U."/>
            <person name="Abe I."/>
            <person name="Matsunaga S."/>
            <person name="Kalinowski J."/>
            <person name="Takeyama H."/>
            <person name="Piel J."/>
        </authorList>
    </citation>
    <scope>NUCLEOTIDE SEQUENCE [LARGE SCALE GENOMIC DNA]</scope>
    <source>
        <strain evidence="3">TSY2</strain>
    </source>
</reference>
<dbReference type="CDD" id="cd16376">
    <property type="entry name" value="Avd_like"/>
    <property type="match status" value="1"/>
</dbReference>
<dbReference type="SUPFAM" id="SSF158446">
    <property type="entry name" value="IVS-encoded protein-like"/>
    <property type="match status" value="1"/>
</dbReference>
<evidence type="ECO:0000313" key="3">
    <source>
        <dbReference type="Proteomes" id="UP000019140"/>
    </source>
</evidence>
<dbReference type="InterPro" id="IPR036583">
    <property type="entry name" value="23S_rRNA_IVS_sf"/>
</dbReference>